<keyword evidence="3" id="KW-1185">Reference proteome</keyword>
<dbReference type="KEGG" id="cma:Cmaq_0447"/>
<dbReference type="Pfam" id="PF04014">
    <property type="entry name" value="MazE_antitoxin"/>
    <property type="match status" value="1"/>
</dbReference>
<feature type="domain" description="SpoVT-AbrB" evidence="1">
    <location>
        <begin position="12"/>
        <end position="58"/>
    </location>
</feature>
<dbReference type="SUPFAM" id="SSF109755">
    <property type="entry name" value="PhoU-like"/>
    <property type="match status" value="1"/>
</dbReference>
<reference evidence="2 3" key="1">
    <citation type="submission" date="2007-10" db="EMBL/GenBank/DDBJ databases">
        <title>Complete sequence of Caldivirga maquilingensis IC-167.</title>
        <authorList>
            <consortium name="US DOE Joint Genome Institute"/>
            <person name="Copeland A."/>
            <person name="Lucas S."/>
            <person name="Lapidus A."/>
            <person name="Barry K."/>
            <person name="Glavina del Rio T."/>
            <person name="Dalin E."/>
            <person name="Tice H."/>
            <person name="Pitluck S."/>
            <person name="Saunders E."/>
            <person name="Brettin T."/>
            <person name="Bruce D."/>
            <person name="Detter J.C."/>
            <person name="Han C."/>
            <person name="Schmutz J."/>
            <person name="Larimer F."/>
            <person name="Land M."/>
            <person name="Hauser L."/>
            <person name="Kyrpides N."/>
            <person name="Ivanova N."/>
            <person name="Biddle J.F."/>
            <person name="Zhang Z."/>
            <person name="Fitz-Gibbon S.T."/>
            <person name="Lowe T.M."/>
            <person name="Saltikov C."/>
            <person name="House C.H."/>
            <person name="Richardson P."/>
        </authorList>
    </citation>
    <scope>NUCLEOTIDE SEQUENCE [LARGE SCALE GENOMIC DNA]</scope>
    <source>
        <strain evidence="3">ATCC 700844 / DSM 13496 / JCM 10307 / IC-167</strain>
    </source>
</reference>
<proteinExistence type="predicted"/>
<dbReference type="SMART" id="SM00966">
    <property type="entry name" value="SpoVT_AbrB"/>
    <property type="match status" value="1"/>
</dbReference>
<dbReference type="EMBL" id="CP000852">
    <property type="protein sequence ID" value="ABW01292.1"/>
    <property type="molecule type" value="Genomic_DNA"/>
</dbReference>
<dbReference type="GO" id="GO:0003677">
    <property type="term" value="F:DNA binding"/>
    <property type="evidence" value="ECO:0007669"/>
    <property type="project" value="InterPro"/>
</dbReference>
<evidence type="ECO:0000313" key="3">
    <source>
        <dbReference type="Proteomes" id="UP000001137"/>
    </source>
</evidence>
<dbReference type="InterPro" id="IPR037914">
    <property type="entry name" value="SpoVT-AbrB_sf"/>
</dbReference>
<dbReference type="GeneID" id="5709046"/>
<dbReference type="PANTHER" id="PTHR42930">
    <property type="entry name" value="PHOSPHATE-SPECIFIC TRANSPORT SYSTEM ACCESSORY PROTEIN PHOU"/>
    <property type="match status" value="1"/>
</dbReference>
<accession>A8MBU9</accession>
<organism evidence="2 3">
    <name type="scientific">Caldivirga maquilingensis (strain ATCC 700844 / DSM 13496 / JCM 10307 / IC-167)</name>
    <dbReference type="NCBI Taxonomy" id="397948"/>
    <lineage>
        <taxon>Archaea</taxon>
        <taxon>Thermoproteota</taxon>
        <taxon>Thermoprotei</taxon>
        <taxon>Thermoproteales</taxon>
        <taxon>Thermoproteaceae</taxon>
        <taxon>Caldivirga</taxon>
    </lineage>
</organism>
<dbReference type="InterPro" id="IPR026022">
    <property type="entry name" value="PhoU_dom"/>
</dbReference>
<dbReference type="SUPFAM" id="SSF89447">
    <property type="entry name" value="AbrB/MazE/MraZ-like"/>
    <property type="match status" value="1"/>
</dbReference>
<dbReference type="GO" id="GO:0045936">
    <property type="term" value="P:negative regulation of phosphate metabolic process"/>
    <property type="evidence" value="ECO:0007669"/>
    <property type="project" value="InterPro"/>
</dbReference>
<dbReference type="InterPro" id="IPR007159">
    <property type="entry name" value="SpoVT-AbrB_dom"/>
</dbReference>
<protein>
    <submittedName>
        <fullName evidence="2">Phosphate uptake regulator, PhoU</fullName>
    </submittedName>
</protein>
<dbReference type="STRING" id="397948.Cmaq_0447"/>
<dbReference type="PANTHER" id="PTHR42930:SF2">
    <property type="entry name" value="PHOU DOMAIN-CONTAINING PROTEIN"/>
    <property type="match status" value="1"/>
</dbReference>
<dbReference type="Proteomes" id="UP000001137">
    <property type="component" value="Chromosome"/>
</dbReference>
<dbReference type="Pfam" id="PF01895">
    <property type="entry name" value="PhoU"/>
    <property type="match status" value="1"/>
</dbReference>
<name>A8MBU9_CALMQ</name>
<evidence type="ECO:0000259" key="1">
    <source>
        <dbReference type="SMART" id="SM00966"/>
    </source>
</evidence>
<dbReference type="eggNOG" id="arCOG00318">
    <property type="taxonomic scope" value="Archaea"/>
</dbReference>
<dbReference type="Gene3D" id="1.20.58.220">
    <property type="entry name" value="Phosphate transport system protein phou homolog 2, domain 2"/>
    <property type="match status" value="1"/>
</dbReference>
<dbReference type="AlphaFoldDB" id="A8MBU9"/>
<sequence length="349" mass="39461">MALESESRRIQLTGGSTLIVSLPKEWARQLNLQPGDEVVLLPQRDMSLLLVPKKAIKPSYTEAKIEVTEELAKGDRLTRVTLGYYLAGYDVFRLFFNQNAIGLKKDIKDVARRKLTGVEIVDEGRNTLTLQNLINIPGDISISDIVLKIIRVIESMLDDIKVALNTVDKNILVDIVERDNEVDRFYWLLNRILKKLTTSSYYASMSGIKDPRTILDYALINKSLERLSDHIVQIANELIPVGQQYIMGIPKEQRDKVIEYVDKVMELISVLSKPISSQVTNSVNEINNLIDLAREKAHEVRGLQGSLREYETSPTIIAAFDSILYSIARMLEYISDIGEALLNIMIEVA</sequence>
<gene>
    <name evidence="2" type="ordered locus">Cmaq_0447</name>
</gene>
<evidence type="ECO:0000313" key="2">
    <source>
        <dbReference type="EMBL" id="ABW01292.1"/>
    </source>
</evidence>
<dbReference type="HOGENOM" id="CLU_069302_1_0_2"/>
<dbReference type="RefSeq" id="WP_012185512.1">
    <property type="nucleotide sequence ID" value="NC_009954.1"/>
</dbReference>
<dbReference type="InterPro" id="IPR038078">
    <property type="entry name" value="PhoU-like_sf"/>
</dbReference>
<dbReference type="GO" id="GO:0030643">
    <property type="term" value="P:intracellular phosphate ion homeostasis"/>
    <property type="evidence" value="ECO:0007669"/>
    <property type="project" value="InterPro"/>
</dbReference>
<dbReference type="InterPro" id="IPR028366">
    <property type="entry name" value="PhoU"/>
</dbReference>